<dbReference type="EMBL" id="RCIY01000087">
    <property type="protein sequence ID" value="TGG78433.1"/>
    <property type="molecule type" value="Genomic_DNA"/>
</dbReference>
<proteinExistence type="predicted"/>
<reference evidence="2 3" key="1">
    <citation type="submission" date="2018-10" db="EMBL/GenBank/DDBJ databases">
        <title>Isolation of pseudouridimycin from Streptomyces albus DSM 40763.</title>
        <authorList>
            <person name="Rosenqvist P."/>
            <person name="Metsae-Ketelae M."/>
            <person name="Virta P."/>
        </authorList>
    </citation>
    <scope>NUCLEOTIDE SEQUENCE [LARGE SCALE GENOMIC DNA]</scope>
    <source>
        <strain evidence="2 3">DSM 40763</strain>
    </source>
</reference>
<protein>
    <submittedName>
        <fullName evidence="2">Uncharacterized protein</fullName>
    </submittedName>
</protein>
<comment type="caution">
    <text evidence="2">The sequence shown here is derived from an EMBL/GenBank/DDBJ whole genome shotgun (WGS) entry which is preliminary data.</text>
</comment>
<dbReference type="AlphaFoldDB" id="A0A8H1L6B7"/>
<evidence type="ECO:0000313" key="2">
    <source>
        <dbReference type="EMBL" id="TGG78433.1"/>
    </source>
</evidence>
<gene>
    <name evidence="2" type="ORF">D8771_24815</name>
</gene>
<feature type="region of interest" description="Disordered" evidence="1">
    <location>
        <begin position="62"/>
        <end position="81"/>
    </location>
</feature>
<evidence type="ECO:0000256" key="1">
    <source>
        <dbReference type="SAM" id="MobiDB-lite"/>
    </source>
</evidence>
<name>A0A8H1L6B7_9ACTN</name>
<sequence length="81" mass="8911">MARIRIWIDPQHADGTVCEHKITPSGKPRDPESGCTGRARYQVMCSEHGRVGEPHGLRVLTESAQSAHRDSHKAALTPATR</sequence>
<dbReference type="Proteomes" id="UP000298111">
    <property type="component" value="Unassembled WGS sequence"/>
</dbReference>
<evidence type="ECO:0000313" key="3">
    <source>
        <dbReference type="Proteomes" id="UP000298111"/>
    </source>
</evidence>
<organism evidence="2 3">
    <name type="scientific">Streptomyces albus</name>
    <dbReference type="NCBI Taxonomy" id="1888"/>
    <lineage>
        <taxon>Bacteria</taxon>
        <taxon>Bacillati</taxon>
        <taxon>Actinomycetota</taxon>
        <taxon>Actinomycetes</taxon>
        <taxon>Kitasatosporales</taxon>
        <taxon>Streptomycetaceae</taxon>
        <taxon>Streptomyces</taxon>
    </lineage>
</organism>
<dbReference type="GeneID" id="75186111"/>
<dbReference type="RefSeq" id="WP_135567441.1">
    <property type="nucleotide sequence ID" value="NZ_CP103061.1"/>
</dbReference>
<accession>A0A8H1L6B7</accession>